<dbReference type="KEGG" id="fcr:HYN56_20595"/>
<dbReference type="SUPFAM" id="SSF160631">
    <property type="entry name" value="SMI1/KNR4-like"/>
    <property type="match status" value="1"/>
</dbReference>
<keyword evidence="2" id="KW-1185">Reference proteome</keyword>
<organism evidence="1 2">
    <name type="scientific">Flavobacterium crocinum</name>
    <dbReference type="NCBI Taxonomy" id="2183896"/>
    <lineage>
        <taxon>Bacteria</taxon>
        <taxon>Pseudomonadati</taxon>
        <taxon>Bacteroidota</taxon>
        <taxon>Flavobacteriia</taxon>
        <taxon>Flavobacteriales</taxon>
        <taxon>Flavobacteriaceae</taxon>
        <taxon>Flavobacterium</taxon>
    </lineage>
</organism>
<evidence type="ECO:0008006" key="3">
    <source>
        <dbReference type="Google" id="ProtNLM"/>
    </source>
</evidence>
<accession>A0A2S1YQV9</accession>
<evidence type="ECO:0000313" key="2">
    <source>
        <dbReference type="Proteomes" id="UP000245250"/>
    </source>
</evidence>
<reference evidence="1 2" key="1">
    <citation type="submission" date="2018-05" db="EMBL/GenBank/DDBJ databases">
        <title>Genome sequencing of Flavobacterium sp. HYN0056.</title>
        <authorList>
            <person name="Yi H."/>
            <person name="Baek C."/>
        </authorList>
    </citation>
    <scope>NUCLEOTIDE SEQUENCE [LARGE SCALE GENOMIC DNA]</scope>
    <source>
        <strain evidence="1 2">HYN0056</strain>
    </source>
</reference>
<sequence>MYFHVSIKIYKAKMNYIQKIKRLYNLSENENYGFSEAEILELEKDLESALPAKLKEYYLELGKEENLNYAYNRLLKPEEEIGFSDDNFLVIYEENQNVAIWGIKKEELKLDNPPVYGNYDTIEKSEWEIETQTTEDFFLFMGVYNGTLGGLQYNGNYIGDIDAEIVKVVEEKWTFVPEISRDNQKVYTDDFYDIISLSFDKDNNCTASFIGSSDQERFDAILDIIDIDWSYLSYDDEDYDEEDEEY</sequence>
<dbReference type="EMBL" id="CP029255">
    <property type="protein sequence ID" value="AWK06490.1"/>
    <property type="molecule type" value="Genomic_DNA"/>
</dbReference>
<protein>
    <recommendedName>
        <fullName evidence="3">Knr4/Smi1-like domain-containing protein</fullName>
    </recommendedName>
</protein>
<proteinExistence type="predicted"/>
<dbReference type="Proteomes" id="UP000245250">
    <property type="component" value="Chromosome"/>
</dbReference>
<gene>
    <name evidence="1" type="ORF">HYN56_20595</name>
</gene>
<dbReference type="InterPro" id="IPR037883">
    <property type="entry name" value="Knr4/Smi1-like_sf"/>
</dbReference>
<dbReference type="AlphaFoldDB" id="A0A2S1YQV9"/>
<evidence type="ECO:0000313" key="1">
    <source>
        <dbReference type="EMBL" id="AWK06490.1"/>
    </source>
</evidence>
<name>A0A2S1YQV9_9FLAO</name>